<organism evidence="3 4">
    <name type="scientific">Winkia neuii subsp. anitrata</name>
    <dbReference type="NCBI Taxonomy" id="29318"/>
    <lineage>
        <taxon>Bacteria</taxon>
        <taxon>Bacillati</taxon>
        <taxon>Actinomycetota</taxon>
        <taxon>Actinomycetes</taxon>
        <taxon>Actinomycetales</taxon>
        <taxon>Actinomycetaceae</taxon>
        <taxon>Winkia</taxon>
    </lineage>
</organism>
<dbReference type="InterPro" id="IPR036779">
    <property type="entry name" value="LysM_dom_sf"/>
</dbReference>
<dbReference type="EMBL" id="CP116394">
    <property type="protein sequence ID" value="WCE46762.1"/>
    <property type="molecule type" value="Genomic_DNA"/>
</dbReference>
<keyword evidence="1" id="KW-0472">Membrane</keyword>
<dbReference type="Pfam" id="PF01476">
    <property type="entry name" value="LysM"/>
    <property type="match status" value="1"/>
</dbReference>
<dbReference type="PROSITE" id="PS51782">
    <property type="entry name" value="LYSM"/>
    <property type="match status" value="1"/>
</dbReference>
<evidence type="ECO:0000256" key="1">
    <source>
        <dbReference type="SAM" id="Phobius"/>
    </source>
</evidence>
<dbReference type="KEGG" id="wne:PIG85_03710"/>
<name>A0AB38XR29_9ACTO</name>
<keyword evidence="1" id="KW-1133">Transmembrane helix</keyword>
<reference evidence="3" key="1">
    <citation type="submission" date="2023-01" db="EMBL/GenBank/DDBJ databases">
        <title>Comparative Genomic Analysis of the Clinically-Derived Winkia Strain NY0527 Provides Evidence into the Taxonomic Reassignment of Winkia neuii and Characterizes Their Virulence Traits.</title>
        <authorList>
            <person name="Cai X."/>
            <person name="Peng Y."/>
            <person name="Li M."/>
            <person name="Qiu Y."/>
            <person name="Wang Y."/>
            <person name="Xu L."/>
            <person name="Hou Q."/>
        </authorList>
    </citation>
    <scope>NUCLEOTIDE SEQUENCE</scope>
    <source>
        <strain evidence="3">NY0527</strain>
    </source>
</reference>
<proteinExistence type="predicted"/>
<dbReference type="RefSeq" id="WP_004806042.1">
    <property type="nucleotide sequence ID" value="NZ_CP116394.1"/>
</dbReference>
<dbReference type="InterPro" id="IPR018392">
    <property type="entry name" value="LysM"/>
</dbReference>
<dbReference type="AlphaFoldDB" id="A0AB38XR29"/>
<feature type="transmembrane region" description="Helical" evidence="1">
    <location>
        <begin position="44"/>
        <end position="65"/>
    </location>
</feature>
<dbReference type="SMART" id="SM00257">
    <property type="entry name" value="LysM"/>
    <property type="match status" value="1"/>
</dbReference>
<dbReference type="PANTHER" id="PTHR34700">
    <property type="entry name" value="POTASSIUM BINDING PROTEIN KBP"/>
    <property type="match status" value="1"/>
</dbReference>
<feature type="domain" description="LysM" evidence="2">
    <location>
        <begin position="159"/>
        <end position="206"/>
    </location>
</feature>
<evidence type="ECO:0000313" key="4">
    <source>
        <dbReference type="Proteomes" id="UP001211044"/>
    </source>
</evidence>
<evidence type="ECO:0000259" key="2">
    <source>
        <dbReference type="PROSITE" id="PS51782"/>
    </source>
</evidence>
<dbReference type="PANTHER" id="PTHR34700:SF4">
    <property type="entry name" value="PHAGE-LIKE ELEMENT PBSX PROTEIN XKDP"/>
    <property type="match status" value="1"/>
</dbReference>
<protein>
    <submittedName>
        <fullName evidence="3">LysM peptidoglycan-binding domain-containing protein</fullName>
    </submittedName>
</protein>
<accession>A0AB38XR29</accession>
<dbReference type="Gene3D" id="3.10.350.10">
    <property type="entry name" value="LysM domain"/>
    <property type="match status" value="1"/>
</dbReference>
<dbReference type="Proteomes" id="UP001211044">
    <property type="component" value="Chromosome"/>
</dbReference>
<dbReference type="CDD" id="cd00118">
    <property type="entry name" value="LysM"/>
    <property type="match status" value="1"/>
</dbReference>
<sequence length="211" mass="21528">MRSINNIGAGIATLAAPSSCAYCSGMAIDSAHQIFVQELPSAQLSALVACILATIGALLSLWYLAGGLALLVAQFAPARVAETIRSKVLQYGPPLLRKAAGISISASTAIGFFSAPAALATTASPATEGSPVVATSLVDLGPGAPSLDLTAGAPPQNLSYYTVQAGDSLWSISQEHATSVNALYDRNKTVIGPNPNLIQPGQNLAIPKEDK</sequence>
<gene>
    <name evidence="3" type="ORF">PIG85_03710</name>
</gene>
<keyword evidence="1" id="KW-0812">Transmembrane</keyword>
<evidence type="ECO:0000313" key="3">
    <source>
        <dbReference type="EMBL" id="WCE46762.1"/>
    </source>
</evidence>
<dbReference type="InterPro" id="IPR052196">
    <property type="entry name" value="Bact_Kbp"/>
</dbReference>
<dbReference type="SUPFAM" id="SSF54106">
    <property type="entry name" value="LysM domain"/>
    <property type="match status" value="1"/>
</dbReference>